<keyword evidence="1" id="KW-0472">Membrane</keyword>
<dbReference type="STRING" id="1801750.A3B85_02525"/>
<evidence type="ECO:0000256" key="1">
    <source>
        <dbReference type="SAM" id="Phobius"/>
    </source>
</evidence>
<gene>
    <name evidence="2" type="ORF">A3B85_02525</name>
</gene>
<sequence>MDLFSTKVAYADFNSFLTNVDNMIINPLILLLFALAVVYFLYGVLEFLANQENEEKKTTGKSHMLWGIVGITIMMGVWFFLNMIINTLNIKDIKINDGKIDVKLNP</sequence>
<reference evidence="2 3" key="1">
    <citation type="journal article" date="2016" name="Nat. Commun.">
        <title>Thousands of microbial genomes shed light on interconnected biogeochemical processes in an aquifer system.</title>
        <authorList>
            <person name="Anantharaman K."/>
            <person name="Brown C.T."/>
            <person name="Hug L.A."/>
            <person name="Sharon I."/>
            <person name="Castelle C.J."/>
            <person name="Probst A.J."/>
            <person name="Thomas B.C."/>
            <person name="Singh A."/>
            <person name="Wilkins M.J."/>
            <person name="Karaoz U."/>
            <person name="Brodie E.L."/>
            <person name="Williams K.H."/>
            <person name="Hubbard S.S."/>
            <person name="Banfield J.F."/>
        </authorList>
    </citation>
    <scope>NUCLEOTIDE SEQUENCE [LARGE SCALE GENOMIC DNA]</scope>
</reference>
<evidence type="ECO:0000313" key="2">
    <source>
        <dbReference type="EMBL" id="OGI76774.1"/>
    </source>
</evidence>
<evidence type="ECO:0000313" key="3">
    <source>
        <dbReference type="Proteomes" id="UP000178374"/>
    </source>
</evidence>
<dbReference type="Pfam" id="PF18895">
    <property type="entry name" value="T4SS_pilin"/>
    <property type="match status" value="1"/>
</dbReference>
<keyword evidence="1" id="KW-0812">Transmembrane</keyword>
<feature type="transmembrane region" description="Helical" evidence="1">
    <location>
        <begin position="65"/>
        <end position="85"/>
    </location>
</feature>
<dbReference type="EMBL" id="MFUA01000019">
    <property type="protein sequence ID" value="OGI76774.1"/>
    <property type="molecule type" value="Genomic_DNA"/>
</dbReference>
<keyword evidence="1" id="KW-1133">Transmembrane helix</keyword>
<dbReference type="AlphaFoldDB" id="A0A1F6W4K2"/>
<proteinExistence type="predicted"/>
<comment type="caution">
    <text evidence="2">The sequence shown here is derived from an EMBL/GenBank/DDBJ whole genome shotgun (WGS) entry which is preliminary data.</text>
</comment>
<dbReference type="InterPro" id="IPR043993">
    <property type="entry name" value="T4SS_pilin"/>
</dbReference>
<protein>
    <submittedName>
        <fullName evidence="2">Uncharacterized protein</fullName>
    </submittedName>
</protein>
<dbReference type="Proteomes" id="UP000178374">
    <property type="component" value="Unassembled WGS sequence"/>
</dbReference>
<feature type="transmembrane region" description="Helical" evidence="1">
    <location>
        <begin position="24"/>
        <end position="45"/>
    </location>
</feature>
<accession>A0A1F6W4K2</accession>
<name>A0A1F6W4K2_9BACT</name>
<organism evidence="2 3">
    <name type="scientific">Candidatus Nomurabacteria bacterium RIFCSPHIGHO2_02_FULL_37_13</name>
    <dbReference type="NCBI Taxonomy" id="1801750"/>
    <lineage>
        <taxon>Bacteria</taxon>
        <taxon>Candidatus Nomuraibacteriota</taxon>
    </lineage>
</organism>